<reference evidence="3 4" key="1">
    <citation type="submission" date="2023-08" db="EMBL/GenBank/DDBJ databases">
        <title>Annotated Genome Sequence of Vanrija albida AlHP1.</title>
        <authorList>
            <person name="Herzog R."/>
        </authorList>
    </citation>
    <scope>NUCLEOTIDE SEQUENCE [LARGE SCALE GENOMIC DNA]</scope>
    <source>
        <strain evidence="3 4">AlHP1</strain>
    </source>
</reference>
<accession>A0ABR3PTN6</accession>
<feature type="domain" description="Kinetochore protein Sos7 coiled-coil" evidence="2">
    <location>
        <begin position="77"/>
        <end position="146"/>
    </location>
</feature>
<organism evidence="3 4">
    <name type="scientific">Vanrija albida</name>
    <dbReference type="NCBI Taxonomy" id="181172"/>
    <lineage>
        <taxon>Eukaryota</taxon>
        <taxon>Fungi</taxon>
        <taxon>Dikarya</taxon>
        <taxon>Basidiomycota</taxon>
        <taxon>Agaricomycotina</taxon>
        <taxon>Tremellomycetes</taxon>
        <taxon>Trichosporonales</taxon>
        <taxon>Trichosporonaceae</taxon>
        <taxon>Vanrija</taxon>
    </lineage>
</organism>
<evidence type="ECO:0000313" key="3">
    <source>
        <dbReference type="EMBL" id="KAL1405502.1"/>
    </source>
</evidence>
<sequence length="357" mass="39511">MSRLSASSTLAPAHEELYAAAAEFVSTSANPTYLEQHRTRFRERALRDVTINTSSEYALLDPTNPLLVRDEKEAQKDYFRRLKFKYLEQEAKRSFLFSITGDEPQRVMPGENDELEQSNAAKKAKLKATKDEIEGMRLESLALSKTNGEAHAQNARDAAEAASLRKQIQDMELELARIKAAHPPSERMTVDEANAKLDEQTDALEQLTEAIGATGRRTEELRDLVARAAKEVLRLARDREREEVRAAQVARGRENGGTRVHDLCGWYAASLSTYRALLGIRAVRAQSEAELVLEYDVGAKETASLTLTFDDGGRLEDAKLAGSDVDVTPIAAAAVENNDAAGLIADVLVRLRPLHRP</sequence>
<evidence type="ECO:0000256" key="1">
    <source>
        <dbReference type="SAM" id="MobiDB-lite"/>
    </source>
</evidence>
<evidence type="ECO:0000313" key="4">
    <source>
        <dbReference type="Proteomes" id="UP001565368"/>
    </source>
</evidence>
<name>A0ABR3PTN6_9TREE</name>
<comment type="caution">
    <text evidence="3">The sequence shown here is derived from an EMBL/GenBank/DDBJ whole genome shotgun (WGS) entry which is preliminary data.</text>
</comment>
<feature type="region of interest" description="Disordered" evidence="1">
    <location>
        <begin position="104"/>
        <end position="128"/>
    </location>
</feature>
<dbReference type="Pfam" id="PF20882">
    <property type="entry name" value="Sos7"/>
    <property type="match status" value="1"/>
</dbReference>
<dbReference type="InterPro" id="IPR037475">
    <property type="entry name" value="Sos7"/>
</dbReference>
<dbReference type="Proteomes" id="UP001565368">
    <property type="component" value="Unassembled WGS sequence"/>
</dbReference>
<proteinExistence type="predicted"/>
<dbReference type="EMBL" id="JBBXJM010000007">
    <property type="protein sequence ID" value="KAL1405502.1"/>
    <property type="molecule type" value="Genomic_DNA"/>
</dbReference>
<dbReference type="InterPro" id="IPR048781">
    <property type="entry name" value="Sos7_CC"/>
</dbReference>
<evidence type="ECO:0000259" key="2">
    <source>
        <dbReference type="Pfam" id="PF20882"/>
    </source>
</evidence>
<keyword evidence="4" id="KW-1185">Reference proteome</keyword>
<dbReference type="GeneID" id="95990181"/>
<dbReference type="PANTHER" id="PTHR37329">
    <property type="entry name" value="KINETOCHORE PROTEIN SOS7"/>
    <property type="match status" value="1"/>
</dbReference>
<dbReference type="PANTHER" id="PTHR37329:SF1">
    <property type="entry name" value="KINETOCHORE PROTEIN SOS7"/>
    <property type="match status" value="1"/>
</dbReference>
<protein>
    <recommendedName>
        <fullName evidence="2">Kinetochore protein Sos7 coiled-coil domain-containing protein</fullName>
    </recommendedName>
</protein>
<dbReference type="RefSeq" id="XP_069205446.1">
    <property type="nucleotide sequence ID" value="XM_069357509.1"/>
</dbReference>
<gene>
    <name evidence="3" type="ORF">Q8F55_009138</name>
</gene>